<gene>
    <name evidence="2" type="ORF">CBR_g4492</name>
</gene>
<proteinExistence type="predicted"/>
<dbReference type="AlphaFoldDB" id="A0A388KHZ1"/>
<sequence length="195" mass="22280">MSKIRRKYLVARDKVKREEIRTPVHRTPIRNEKDEEFGDYVNKGQEEIEDEIVKLYKLREGKHKGKDLSDLNKQPFGQLVFRRGNDDDVAAESPRMGEKRNHTKIAAGSRPKDDLCDQHEAEEKVRRLSIYGLVLSNSVRRVDTAADDFCATAAAILLLSSAGNRCSPFDYSYRLIDHLDRRHGGLRICSRVGVG</sequence>
<dbReference type="EMBL" id="BFEA01000118">
    <property type="protein sequence ID" value="GBG69662.1"/>
    <property type="molecule type" value="Genomic_DNA"/>
</dbReference>
<keyword evidence="3" id="KW-1185">Reference proteome</keyword>
<organism evidence="2 3">
    <name type="scientific">Chara braunii</name>
    <name type="common">Braun's stonewort</name>
    <dbReference type="NCBI Taxonomy" id="69332"/>
    <lineage>
        <taxon>Eukaryota</taxon>
        <taxon>Viridiplantae</taxon>
        <taxon>Streptophyta</taxon>
        <taxon>Charophyceae</taxon>
        <taxon>Charales</taxon>
        <taxon>Characeae</taxon>
        <taxon>Chara</taxon>
    </lineage>
</organism>
<feature type="region of interest" description="Disordered" evidence="1">
    <location>
        <begin position="88"/>
        <end position="114"/>
    </location>
</feature>
<dbReference type="Proteomes" id="UP000265515">
    <property type="component" value="Unassembled WGS sequence"/>
</dbReference>
<reference evidence="2 3" key="1">
    <citation type="journal article" date="2018" name="Cell">
        <title>The Chara Genome: Secondary Complexity and Implications for Plant Terrestrialization.</title>
        <authorList>
            <person name="Nishiyama T."/>
            <person name="Sakayama H."/>
            <person name="Vries J.D."/>
            <person name="Buschmann H."/>
            <person name="Saint-Marcoux D."/>
            <person name="Ullrich K.K."/>
            <person name="Haas F.B."/>
            <person name="Vanderstraeten L."/>
            <person name="Becker D."/>
            <person name="Lang D."/>
            <person name="Vosolsobe S."/>
            <person name="Rombauts S."/>
            <person name="Wilhelmsson P.K.I."/>
            <person name="Janitza P."/>
            <person name="Kern R."/>
            <person name="Heyl A."/>
            <person name="Rumpler F."/>
            <person name="Villalobos L.I.A.C."/>
            <person name="Clay J.M."/>
            <person name="Skokan R."/>
            <person name="Toyoda A."/>
            <person name="Suzuki Y."/>
            <person name="Kagoshima H."/>
            <person name="Schijlen E."/>
            <person name="Tajeshwar N."/>
            <person name="Catarino B."/>
            <person name="Hetherington A.J."/>
            <person name="Saltykova A."/>
            <person name="Bonnot C."/>
            <person name="Breuninger H."/>
            <person name="Symeonidi A."/>
            <person name="Radhakrishnan G.V."/>
            <person name="Van Nieuwerburgh F."/>
            <person name="Deforce D."/>
            <person name="Chang C."/>
            <person name="Karol K.G."/>
            <person name="Hedrich R."/>
            <person name="Ulvskov P."/>
            <person name="Glockner G."/>
            <person name="Delwiche C.F."/>
            <person name="Petrasek J."/>
            <person name="Van de Peer Y."/>
            <person name="Friml J."/>
            <person name="Beilby M."/>
            <person name="Dolan L."/>
            <person name="Kohara Y."/>
            <person name="Sugano S."/>
            <person name="Fujiyama A."/>
            <person name="Delaux P.-M."/>
            <person name="Quint M."/>
            <person name="TheiBen G."/>
            <person name="Hagemann M."/>
            <person name="Harholt J."/>
            <person name="Dunand C."/>
            <person name="Zachgo S."/>
            <person name="Langdale J."/>
            <person name="Maumus F."/>
            <person name="Straeten D.V.D."/>
            <person name="Gould S.B."/>
            <person name="Rensing S.A."/>
        </authorList>
    </citation>
    <scope>NUCLEOTIDE SEQUENCE [LARGE SCALE GENOMIC DNA]</scope>
    <source>
        <strain evidence="2 3">S276</strain>
    </source>
</reference>
<comment type="caution">
    <text evidence="2">The sequence shown here is derived from an EMBL/GenBank/DDBJ whole genome shotgun (WGS) entry which is preliminary data.</text>
</comment>
<protein>
    <submittedName>
        <fullName evidence="2">Uncharacterized protein</fullName>
    </submittedName>
</protein>
<evidence type="ECO:0000256" key="1">
    <source>
        <dbReference type="SAM" id="MobiDB-lite"/>
    </source>
</evidence>
<evidence type="ECO:0000313" key="3">
    <source>
        <dbReference type="Proteomes" id="UP000265515"/>
    </source>
</evidence>
<name>A0A388KHZ1_CHABU</name>
<dbReference type="Gramene" id="GBG69662">
    <property type="protein sequence ID" value="GBG69662"/>
    <property type="gene ID" value="CBR_g4492"/>
</dbReference>
<evidence type="ECO:0000313" key="2">
    <source>
        <dbReference type="EMBL" id="GBG69662.1"/>
    </source>
</evidence>
<accession>A0A388KHZ1</accession>